<keyword evidence="3" id="KW-1185">Reference proteome</keyword>
<dbReference type="STRING" id="314285.KT71_18242"/>
<accession>A4ADH2</accession>
<gene>
    <name evidence="2" type="ORF">KT71_18242</name>
</gene>
<reference evidence="2 3" key="2">
    <citation type="journal article" date="2009" name="PLoS ONE">
        <title>The photosynthetic apparatus and its regulation in the aerobic gammaproteobacterium Congregibacter litoralis gen. nov., sp. nov.</title>
        <authorList>
            <person name="Spring S."/>
            <person name="Lunsdorf H."/>
            <person name="Fuchs B.M."/>
            <person name="Tindall B.J."/>
        </authorList>
    </citation>
    <scope>NUCLEOTIDE SEQUENCE [LARGE SCALE GENOMIC DNA]</scope>
    <source>
        <strain evidence="2">KT71</strain>
    </source>
</reference>
<protein>
    <submittedName>
        <fullName evidence="2">Uncharacterized protein</fullName>
    </submittedName>
</protein>
<comment type="caution">
    <text evidence="2">The sequence shown here is derived from an EMBL/GenBank/DDBJ whole genome shotgun (WGS) entry which is preliminary data.</text>
</comment>
<reference evidence="2 3" key="1">
    <citation type="journal article" date="2007" name="Proc. Natl. Acad. Sci. U.S.A.">
        <title>Characterization of a marine gammaproteobacterium capable of aerobic anoxygenic photosynthesis.</title>
        <authorList>
            <person name="Fuchs B.M."/>
            <person name="Spring S."/>
            <person name="Teeling H."/>
            <person name="Quast C."/>
            <person name="Wulf J."/>
            <person name="Schattenhofer M."/>
            <person name="Yan S."/>
            <person name="Ferriera S."/>
            <person name="Johnson J."/>
            <person name="Glockner F.O."/>
            <person name="Amann R."/>
        </authorList>
    </citation>
    <scope>NUCLEOTIDE SEQUENCE [LARGE SCALE GENOMIC DNA]</scope>
    <source>
        <strain evidence="2">KT71</strain>
    </source>
</reference>
<name>A4ADH2_9GAMM</name>
<evidence type="ECO:0000313" key="3">
    <source>
        <dbReference type="Proteomes" id="UP000019205"/>
    </source>
</evidence>
<sequence length="95" mass="10241">MTMTLVKKTDEYSIFQRGDERYAVKDAAKRPVNGEDKVRILLEEGLIKVAEPAPAEAVAEEAPAEEAPVEEEAAADEAPADEAEAAPEEDGEAKE</sequence>
<proteinExistence type="predicted"/>
<dbReference type="AlphaFoldDB" id="A4ADH2"/>
<dbReference type="EMBL" id="AAOA02000001">
    <property type="protein sequence ID" value="EAQ95970.1"/>
    <property type="molecule type" value="Genomic_DNA"/>
</dbReference>
<feature type="compositionally biased region" description="Acidic residues" evidence="1">
    <location>
        <begin position="58"/>
        <end position="95"/>
    </location>
</feature>
<evidence type="ECO:0000313" key="2">
    <source>
        <dbReference type="EMBL" id="EAQ95970.1"/>
    </source>
</evidence>
<feature type="region of interest" description="Disordered" evidence="1">
    <location>
        <begin position="53"/>
        <end position="95"/>
    </location>
</feature>
<dbReference type="RefSeq" id="WP_008296090.1">
    <property type="nucleotide sequence ID" value="NZ_CM002299.1"/>
</dbReference>
<dbReference type="Proteomes" id="UP000019205">
    <property type="component" value="Chromosome"/>
</dbReference>
<dbReference type="eggNOG" id="ENOG5033AX7">
    <property type="taxonomic scope" value="Bacteria"/>
</dbReference>
<dbReference type="HOGENOM" id="CLU_193714_0_0_6"/>
<organism evidence="2 3">
    <name type="scientific">Congregibacter litoralis KT71</name>
    <dbReference type="NCBI Taxonomy" id="314285"/>
    <lineage>
        <taxon>Bacteria</taxon>
        <taxon>Pseudomonadati</taxon>
        <taxon>Pseudomonadota</taxon>
        <taxon>Gammaproteobacteria</taxon>
        <taxon>Cellvibrionales</taxon>
        <taxon>Halieaceae</taxon>
        <taxon>Congregibacter</taxon>
    </lineage>
</organism>
<evidence type="ECO:0000256" key="1">
    <source>
        <dbReference type="SAM" id="MobiDB-lite"/>
    </source>
</evidence>